<dbReference type="Proteomes" id="UP000240883">
    <property type="component" value="Unassembled WGS sequence"/>
</dbReference>
<proteinExistence type="predicted"/>
<dbReference type="EMBL" id="KZ678135">
    <property type="protein sequence ID" value="PSN66603.1"/>
    <property type="molecule type" value="Genomic_DNA"/>
</dbReference>
<dbReference type="AlphaFoldDB" id="A0A2T2NME3"/>
<evidence type="ECO:0000313" key="1">
    <source>
        <dbReference type="EMBL" id="PSN66603.1"/>
    </source>
</evidence>
<accession>A0A2T2NME3</accession>
<evidence type="ECO:0000313" key="2">
    <source>
        <dbReference type="Proteomes" id="UP000240883"/>
    </source>
</evidence>
<organism evidence="1 2">
    <name type="scientific">Corynespora cassiicola Philippines</name>
    <dbReference type="NCBI Taxonomy" id="1448308"/>
    <lineage>
        <taxon>Eukaryota</taxon>
        <taxon>Fungi</taxon>
        <taxon>Dikarya</taxon>
        <taxon>Ascomycota</taxon>
        <taxon>Pezizomycotina</taxon>
        <taxon>Dothideomycetes</taxon>
        <taxon>Pleosporomycetidae</taxon>
        <taxon>Pleosporales</taxon>
        <taxon>Corynesporascaceae</taxon>
        <taxon>Corynespora</taxon>
    </lineage>
</organism>
<protein>
    <submittedName>
        <fullName evidence="1">Uncharacterized protein</fullName>
    </submittedName>
</protein>
<reference evidence="1 2" key="1">
    <citation type="journal article" date="2018" name="Front. Microbiol.">
        <title>Genome-Wide Analysis of Corynespora cassiicola Leaf Fall Disease Putative Effectors.</title>
        <authorList>
            <person name="Lopez D."/>
            <person name="Ribeiro S."/>
            <person name="Label P."/>
            <person name="Fumanal B."/>
            <person name="Venisse J.S."/>
            <person name="Kohler A."/>
            <person name="de Oliveira R.R."/>
            <person name="Labutti K."/>
            <person name="Lipzen A."/>
            <person name="Lail K."/>
            <person name="Bauer D."/>
            <person name="Ohm R.A."/>
            <person name="Barry K.W."/>
            <person name="Spatafora J."/>
            <person name="Grigoriev I.V."/>
            <person name="Martin F.M."/>
            <person name="Pujade-Renaud V."/>
        </authorList>
    </citation>
    <scope>NUCLEOTIDE SEQUENCE [LARGE SCALE GENOMIC DNA]</scope>
    <source>
        <strain evidence="1 2">Philippines</strain>
    </source>
</reference>
<keyword evidence="2" id="KW-1185">Reference proteome</keyword>
<sequence length="161" mass="17859">MENYMHHPLFLFFFIPRLAPRIDGHGHGHLSNNSLPPHSVFPPLDAGWVVWWASKRADASRVDRLLGVPSGGFLGAPRAGVGVGALFSSSLVFVCCALEVHLPGSLPGLAWSALALGPGVEWRSSRMGMYCAKRGLEWIELGSLEWEGIWEFWGLRQRQRK</sequence>
<gene>
    <name evidence="1" type="ORF">BS50DRAFT_369566</name>
</gene>
<name>A0A2T2NME3_CORCC</name>